<protein>
    <submittedName>
        <fullName evidence="2">Uncharacterized protein</fullName>
    </submittedName>
</protein>
<organism evidence="2 3">
    <name type="scientific">Marinibaculum pumilum</name>
    <dbReference type="NCBI Taxonomy" id="1766165"/>
    <lineage>
        <taxon>Bacteria</taxon>
        <taxon>Pseudomonadati</taxon>
        <taxon>Pseudomonadota</taxon>
        <taxon>Alphaproteobacteria</taxon>
        <taxon>Rhodospirillales</taxon>
        <taxon>Rhodospirillaceae</taxon>
        <taxon>Marinibaculum</taxon>
    </lineage>
</organism>
<evidence type="ECO:0000313" key="2">
    <source>
        <dbReference type="EMBL" id="MFC3226426.1"/>
    </source>
</evidence>
<feature type="region of interest" description="Disordered" evidence="1">
    <location>
        <begin position="378"/>
        <end position="402"/>
    </location>
</feature>
<feature type="region of interest" description="Disordered" evidence="1">
    <location>
        <begin position="1"/>
        <end position="23"/>
    </location>
</feature>
<sequence length="402" mass="42344">MSIEAARRQPFLREPGQHEPGEPWSAEWRDYLRALYRDPEPARHDSVVIAGDDLAALAFAARLARSGSFAGRIVMLAPPRRMTRQLLLPVGVHAQALAELAEAAGTRAAAAIDAALVQRPITGAGAAGLWGIRQDSLAAALRGVTDGLGVAHVAGCPSGPRQLLRLARGARPLLVNATGNPLLLGTAVPSPRRHLAGVQCAFRETGMKRPGAAAQVRPLRRTAGGTAWGTGPAGLRLVFMPFADPLSPDATFCGLAWLPRRGGLPEAWPDHGPLAEALFAAAHRHGLVPDAPEQTLGWLARALPAGPVEPGGAAPGGLELRRAWEVAPPQFLIDGRAAIAVGRRAAEALLRGEPPLAAAARALQGLRWRSVAAGLSPSFRAPRRRDGTPRPADCAGRWVRER</sequence>
<dbReference type="RefSeq" id="WP_379898410.1">
    <property type="nucleotide sequence ID" value="NZ_JBHRTR010000013.1"/>
</dbReference>
<comment type="caution">
    <text evidence="2">The sequence shown here is derived from an EMBL/GenBank/DDBJ whole genome shotgun (WGS) entry which is preliminary data.</text>
</comment>
<accession>A0ABV7KVL5</accession>
<dbReference type="Proteomes" id="UP001595528">
    <property type="component" value="Unassembled WGS sequence"/>
</dbReference>
<reference evidence="3" key="1">
    <citation type="journal article" date="2019" name="Int. J. Syst. Evol. Microbiol.">
        <title>The Global Catalogue of Microorganisms (GCM) 10K type strain sequencing project: providing services to taxonomists for standard genome sequencing and annotation.</title>
        <authorList>
            <consortium name="The Broad Institute Genomics Platform"/>
            <consortium name="The Broad Institute Genome Sequencing Center for Infectious Disease"/>
            <person name="Wu L."/>
            <person name="Ma J."/>
        </authorList>
    </citation>
    <scope>NUCLEOTIDE SEQUENCE [LARGE SCALE GENOMIC DNA]</scope>
    <source>
        <strain evidence="3">KCTC 42964</strain>
    </source>
</reference>
<evidence type="ECO:0000256" key="1">
    <source>
        <dbReference type="SAM" id="MobiDB-lite"/>
    </source>
</evidence>
<evidence type="ECO:0000313" key="3">
    <source>
        <dbReference type="Proteomes" id="UP001595528"/>
    </source>
</evidence>
<proteinExistence type="predicted"/>
<gene>
    <name evidence="2" type="ORF">ACFOGJ_04250</name>
</gene>
<keyword evidence="3" id="KW-1185">Reference proteome</keyword>
<name>A0ABV7KVL5_9PROT</name>
<dbReference type="EMBL" id="JBHRTR010000013">
    <property type="protein sequence ID" value="MFC3226426.1"/>
    <property type="molecule type" value="Genomic_DNA"/>
</dbReference>